<dbReference type="Proteomes" id="UP000184356">
    <property type="component" value="Unassembled WGS sequence"/>
</dbReference>
<dbReference type="OrthoDB" id="3439209at2759"/>
<evidence type="ECO:0000313" key="2">
    <source>
        <dbReference type="Proteomes" id="UP000184356"/>
    </source>
</evidence>
<reference evidence="2" key="1">
    <citation type="journal article" date="2017" name="Genome Biol.">
        <title>Comparative genomics reveals high biological diversity and specific adaptations in the industrially and medically important fungal genus Aspergillus.</title>
        <authorList>
            <person name="de Vries R.P."/>
            <person name="Riley R."/>
            <person name="Wiebenga A."/>
            <person name="Aguilar-Osorio G."/>
            <person name="Amillis S."/>
            <person name="Uchima C.A."/>
            <person name="Anderluh G."/>
            <person name="Asadollahi M."/>
            <person name="Askin M."/>
            <person name="Barry K."/>
            <person name="Battaglia E."/>
            <person name="Bayram O."/>
            <person name="Benocci T."/>
            <person name="Braus-Stromeyer S.A."/>
            <person name="Caldana C."/>
            <person name="Canovas D."/>
            <person name="Cerqueira G.C."/>
            <person name="Chen F."/>
            <person name="Chen W."/>
            <person name="Choi C."/>
            <person name="Clum A."/>
            <person name="Dos Santos R.A."/>
            <person name="Damasio A.R."/>
            <person name="Diallinas G."/>
            <person name="Emri T."/>
            <person name="Fekete E."/>
            <person name="Flipphi M."/>
            <person name="Freyberg S."/>
            <person name="Gallo A."/>
            <person name="Gournas C."/>
            <person name="Habgood R."/>
            <person name="Hainaut M."/>
            <person name="Harispe M.L."/>
            <person name="Henrissat B."/>
            <person name="Hilden K.S."/>
            <person name="Hope R."/>
            <person name="Hossain A."/>
            <person name="Karabika E."/>
            <person name="Karaffa L."/>
            <person name="Karanyi Z."/>
            <person name="Krasevec N."/>
            <person name="Kuo A."/>
            <person name="Kusch H."/>
            <person name="LaButti K."/>
            <person name="Lagendijk E.L."/>
            <person name="Lapidus A."/>
            <person name="Levasseur A."/>
            <person name="Lindquist E."/>
            <person name="Lipzen A."/>
            <person name="Logrieco A.F."/>
            <person name="MacCabe A."/>
            <person name="Maekelae M.R."/>
            <person name="Malavazi I."/>
            <person name="Melin P."/>
            <person name="Meyer V."/>
            <person name="Mielnichuk N."/>
            <person name="Miskei M."/>
            <person name="Molnar A.P."/>
            <person name="Mule G."/>
            <person name="Ngan C.Y."/>
            <person name="Orejas M."/>
            <person name="Orosz E."/>
            <person name="Ouedraogo J.P."/>
            <person name="Overkamp K.M."/>
            <person name="Park H.-S."/>
            <person name="Perrone G."/>
            <person name="Piumi F."/>
            <person name="Punt P.J."/>
            <person name="Ram A.F."/>
            <person name="Ramon A."/>
            <person name="Rauscher S."/>
            <person name="Record E."/>
            <person name="Riano-Pachon D.M."/>
            <person name="Robert V."/>
            <person name="Roehrig J."/>
            <person name="Ruller R."/>
            <person name="Salamov A."/>
            <person name="Salih N.S."/>
            <person name="Samson R.A."/>
            <person name="Sandor E."/>
            <person name="Sanguinetti M."/>
            <person name="Schuetze T."/>
            <person name="Sepcic K."/>
            <person name="Shelest E."/>
            <person name="Sherlock G."/>
            <person name="Sophianopoulou V."/>
            <person name="Squina F.M."/>
            <person name="Sun H."/>
            <person name="Susca A."/>
            <person name="Todd R.B."/>
            <person name="Tsang A."/>
            <person name="Unkles S.E."/>
            <person name="van de Wiele N."/>
            <person name="van Rossen-Uffink D."/>
            <person name="Oliveira J.V."/>
            <person name="Vesth T.C."/>
            <person name="Visser J."/>
            <person name="Yu J.-H."/>
            <person name="Zhou M."/>
            <person name="Andersen M.R."/>
            <person name="Archer D.B."/>
            <person name="Baker S.E."/>
            <person name="Benoit I."/>
            <person name="Brakhage A.A."/>
            <person name="Braus G.H."/>
            <person name="Fischer R."/>
            <person name="Frisvad J.C."/>
            <person name="Goldman G.H."/>
            <person name="Houbraken J."/>
            <person name="Oakley B."/>
            <person name="Pocsi I."/>
            <person name="Scazzocchio C."/>
            <person name="Seiboth B."/>
            <person name="vanKuyk P.A."/>
            <person name="Wortman J."/>
            <person name="Dyer P.S."/>
            <person name="Grigoriev I.V."/>
        </authorList>
    </citation>
    <scope>NUCLEOTIDE SEQUENCE [LARGE SCALE GENOMIC DNA]</scope>
    <source>
        <strain evidence="2">CBS 593.65</strain>
    </source>
</reference>
<evidence type="ECO:0000313" key="1">
    <source>
        <dbReference type="EMBL" id="OJJ63123.1"/>
    </source>
</evidence>
<evidence type="ECO:0008006" key="3">
    <source>
        <dbReference type="Google" id="ProtNLM"/>
    </source>
</evidence>
<dbReference type="EMBL" id="KV878583">
    <property type="protein sequence ID" value="OJJ63123.1"/>
    <property type="molecule type" value="Genomic_DNA"/>
</dbReference>
<organism evidence="1 2">
    <name type="scientific">Aspergillus sydowii CBS 593.65</name>
    <dbReference type="NCBI Taxonomy" id="1036612"/>
    <lineage>
        <taxon>Eukaryota</taxon>
        <taxon>Fungi</taxon>
        <taxon>Dikarya</taxon>
        <taxon>Ascomycota</taxon>
        <taxon>Pezizomycotina</taxon>
        <taxon>Eurotiomycetes</taxon>
        <taxon>Eurotiomycetidae</taxon>
        <taxon>Eurotiales</taxon>
        <taxon>Aspergillaceae</taxon>
        <taxon>Aspergillus</taxon>
        <taxon>Aspergillus subgen. Nidulantes</taxon>
    </lineage>
</organism>
<accession>A0A1L9TV08</accession>
<proteinExistence type="predicted"/>
<gene>
    <name evidence="1" type="ORF">ASPSYDRAFT_144018</name>
</gene>
<dbReference type="GeneID" id="63757466"/>
<dbReference type="RefSeq" id="XP_040706929.1">
    <property type="nucleotide sequence ID" value="XM_040841393.1"/>
</dbReference>
<dbReference type="VEuPathDB" id="FungiDB:ASPSYDRAFT_144018"/>
<name>A0A1L9TV08_9EURO</name>
<protein>
    <recommendedName>
        <fullName evidence="3">Myb-like domain-containing protein</fullName>
    </recommendedName>
</protein>
<dbReference type="STRING" id="1036612.A0A1L9TV08"/>
<sequence length="542" mass="60570">MFRIFVETDGFASDRDIERHILPPPPPPPSCLAVLPINTSGNAPPQMSFDPQANLLQPPETVAKCGDCQMDDRVGTDGRCSVTHDETPNVDPFSELQAIEEQYNHWQINFPVVEPGASVLSNTFQTQSLSECSSHWAAFKVEPPSPEGQLMFDDYGSSNASVPTPDLFHPIPRHIPYTEIMPETISTFEQTETPQGNHLYESSGRLVQAPDWTNDALTLQTLLHEVQSPGTTTSPVTVAGNHTPSTIDGIVSPWPALKIQGHWGVQEQPSVIQNDHEVLWNEPQVYSDIDPQQDQFCQFTETSDDINGLPYIVGSGFETFGAQSSSSSPFDTTTSFPNFYQHGDATQLQDFNKIPYPNPNNYIPFSNGLPQTNSAGSFFNTFGQISSYQPSYTERMNSWTNDARNALLIECKRRGLSYRDIKKIGGFREAESTLRGRYRTLTKSKDQRVRRPHWKDNDVRLLCEAVNLYTELDRRSVCTSACRSRRPDPEPKIPWKKVAQYIAAHGGSYHFGNSTCKKKWCEVQSTLGGDHSAPTDVAISFE</sequence>
<keyword evidence="2" id="KW-1185">Reference proteome</keyword>
<dbReference type="AlphaFoldDB" id="A0A1L9TV08"/>